<evidence type="ECO:0000313" key="3">
    <source>
        <dbReference type="EMBL" id="WTP91881.1"/>
    </source>
</evidence>
<evidence type="ECO:0000256" key="1">
    <source>
        <dbReference type="SAM" id="MobiDB-lite"/>
    </source>
</evidence>
<sequence length="75" mass="8123">MSEHHVASSAKTSRAERASVRPSGSVPAFDRARKAAWYASASESHECLSNPARFKAASAASEQASYVRWTRLLSV</sequence>
<proteinExistence type="predicted"/>
<reference evidence="3" key="1">
    <citation type="submission" date="2022-10" db="EMBL/GenBank/DDBJ databases">
        <title>The complete genomes of actinobacterial strains from the NBC collection.</title>
        <authorList>
            <person name="Joergensen T.S."/>
            <person name="Alvarez Arevalo M."/>
            <person name="Sterndorff E.B."/>
            <person name="Faurdal D."/>
            <person name="Vuksanovic O."/>
            <person name="Mourched A.-S."/>
            <person name="Charusanti P."/>
            <person name="Shaw S."/>
            <person name="Blin K."/>
            <person name="Weber T."/>
        </authorList>
    </citation>
    <scope>NUCLEOTIDE SEQUENCE</scope>
    <source>
        <strain evidence="3">NBC 00180</strain>
    </source>
</reference>
<accession>A0AAU1IAE7</accession>
<dbReference type="EMBL" id="CP108140">
    <property type="protein sequence ID" value="WTP83957.1"/>
    <property type="molecule type" value="Genomic_DNA"/>
</dbReference>
<evidence type="ECO:0000313" key="2">
    <source>
        <dbReference type="EMBL" id="WTP83957.1"/>
    </source>
</evidence>
<name>A0AAU1IAE7_9ACTN</name>
<feature type="region of interest" description="Disordered" evidence="1">
    <location>
        <begin position="1"/>
        <end position="26"/>
    </location>
</feature>
<protein>
    <submittedName>
        <fullName evidence="3">Uncharacterized protein</fullName>
    </submittedName>
</protein>
<dbReference type="AlphaFoldDB" id="A0AAU1IAE7"/>
<dbReference type="EMBL" id="CP108140">
    <property type="protein sequence ID" value="WTP91881.1"/>
    <property type="molecule type" value="Genomic_DNA"/>
</dbReference>
<organism evidence="3">
    <name type="scientific">Streptomyces sp. NBC_00180</name>
    <dbReference type="NCBI Taxonomy" id="2903632"/>
    <lineage>
        <taxon>Bacteria</taxon>
        <taxon>Bacillati</taxon>
        <taxon>Actinomycetota</taxon>
        <taxon>Actinomycetes</taxon>
        <taxon>Kitasatosporales</taxon>
        <taxon>Streptomycetaceae</taxon>
        <taxon>Streptomyces</taxon>
    </lineage>
</organism>
<gene>
    <name evidence="2" type="ORF">OG477_00410</name>
    <name evidence="3" type="ORF">OG477_44935</name>
</gene>